<accession>A0A834F871</accession>
<keyword evidence="1" id="KW-0472">Membrane</keyword>
<comment type="caution">
    <text evidence="2">The sequence shown here is derived from an EMBL/GenBank/DDBJ whole genome shotgun (WGS) entry which is preliminary data.</text>
</comment>
<feature type="transmembrane region" description="Helical" evidence="1">
    <location>
        <begin position="6"/>
        <end position="34"/>
    </location>
</feature>
<dbReference type="AlphaFoldDB" id="A0A834F871"/>
<keyword evidence="1" id="KW-0812">Transmembrane</keyword>
<sequence>MDLLRQNIWLLVVVGMIFVSAVISLIFILINICISRRGKHRLAPLHKRPENGLKSNTYKERTLNCSTPPLPPRTQFLLAGKPLDKKMFPQMCPL</sequence>
<dbReference type="EMBL" id="WKFB01000481">
    <property type="protein sequence ID" value="KAF6721757.1"/>
    <property type="molecule type" value="Genomic_DNA"/>
</dbReference>
<dbReference type="GO" id="GO:0097197">
    <property type="term" value="C:tetraspanin-enriched microdomain"/>
    <property type="evidence" value="ECO:0007669"/>
    <property type="project" value="InterPro"/>
</dbReference>
<protein>
    <submittedName>
        <fullName evidence="2">Uncharacterized protein</fullName>
    </submittedName>
</protein>
<dbReference type="InterPro" id="IPR028181">
    <property type="entry name" value="SCIMP"/>
</dbReference>
<reference evidence="2" key="1">
    <citation type="journal article" name="BMC Genomics">
        <title>Long-read sequencing and de novo genome assembly of marine medaka (Oryzias melastigma).</title>
        <authorList>
            <person name="Liang P."/>
            <person name="Saqib H.S.A."/>
            <person name="Ni X."/>
            <person name="Shen Y."/>
        </authorList>
    </citation>
    <scope>NUCLEOTIDE SEQUENCE</scope>
    <source>
        <strain evidence="2">Bigg-433</strain>
    </source>
</reference>
<dbReference type="GO" id="GO:0001772">
    <property type="term" value="C:immunological synapse"/>
    <property type="evidence" value="ECO:0007669"/>
    <property type="project" value="InterPro"/>
</dbReference>
<evidence type="ECO:0000313" key="2">
    <source>
        <dbReference type="EMBL" id="KAF6721757.1"/>
    </source>
</evidence>
<dbReference type="Pfam" id="PF15050">
    <property type="entry name" value="SCIMP"/>
    <property type="match status" value="1"/>
</dbReference>
<organism evidence="2 3">
    <name type="scientific">Oryzias melastigma</name>
    <name type="common">Marine medaka</name>
    <dbReference type="NCBI Taxonomy" id="30732"/>
    <lineage>
        <taxon>Eukaryota</taxon>
        <taxon>Metazoa</taxon>
        <taxon>Chordata</taxon>
        <taxon>Craniata</taxon>
        <taxon>Vertebrata</taxon>
        <taxon>Euteleostomi</taxon>
        <taxon>Actinopterygii</taxon>
        <taxon>Neopterygii</taxon>
        <taxon>Teleostei</taxon>
        <taxon>Neoteleostei</taxon>
        <taxon>Acanthomorphata</taxon>
        <taxon>Ovalentaria</taxon>
        <taxon>Atherinomorphae</taxon>
        <taxon>Beloniformes</taxon>
        <taxon>Adrianichthyidae</taxon>
        <taxon>Oryziinae</taxon>
        <taxon>Oryzias</taxon>
    </lineage>
</organism>
<name>A0A834F871_ORYME</name>
<dbReference type="Proteomes" id="UP000646548">
    <property type="component" value="Unassembled WGS sequence"/>
</dbReference>
<evidence type="ECO:0000256" key="1">
    <source>
        <dbReference type="SAM" id="Phobius"/>
    </source>
</evidence>
<evidence type="ECO:0000313" key="3">
    <source>
        <dbReference type="Proteomes" id="UP000646548"/>
    </source>
</evidence>
<proteinExistence type="predicted"/>
<keyword evidence="1" id="KW-1133">Transmembrane helix</keyword>
<gene>
    <name evidence="2" type="ORF">FQA47_013255</name>
</gene>